<comment type="catalytic activity">
    <reaction evidence="6 7">
        <text>[phosphate](n) + ATP = [phosphate](n+1) + ADP</text>
        <dbReference type="Rhea" id="RHEA:19573"/>
        <dbReference type="Rhea" id="RHEA-COMP:9859"/>
        <dbReference type="Rhea" id="RHEA-COMP:14280"/>
        <dbReference type="ChEBI" id="CHEBI:16838"/>
        <dbReference type="ChEBI" id="CHEBI:30616"/>
        <dbReference type="ChEBI" id="CHEBI:456216"/>
        <dbReference type="EC" id="2.7.4.1"/>
    </reaction>
</comment>
<dbReference type="AlphaFoldDB" id="A0A0M6WP15"/>
<dbReference type="Pfam" id="PF02503">
    <property type="entry name" value="PP_kinase"/>
    <property type="match status" value="1"/>
</dbReference>
<feature type="binding site" evidence="6">
    <location>
        <position position="373"/>
    </location>
    <ligand>
        <name>Mg(2+)</name>
        <dbReference type="ChEBI" id="CHEBI:18420"/>
    </ligand>
</feature>
<name>A0A0M6WP15_9FIRM</name>
<sequence length="688" mass="79119">MKKNEKCYTNRELSWLQFNERVLNEAGNPRVPLAERMTFASIYQTNLDEFFMVRVGTLMMQMNAKEKVIENKTGMTSEEQVKEILARVCLLEKKKAKIYEQLMGELEPKGIRIINFNRLSNEEGRLLEQYFDAHIAPFLSPMVIGKQQPFPFLANKQLYAIVLLTSQKGKKKTGIVPCSNSVFKRLIEIPTRPGCFMLSEELILHFISKLYPKYTIREKSIMRVTRNADIDAHDLYDEDMDYRDMMEQLIKKRVRLDPVRVELSRKINDEAKQELSNFLEIGTSHIINVKTPLDLSFVFTLQNYLRDQKELFYEKRSPRETPALSMHESILSQVEKKDVLLSYPFESMKPFIKMLNDAAEDPDVVSIKMTLYRVADRSKIIDALIEAAENGKEVVVLVELRARFDEANNIEMSHRLEDAGCQILYGLGDYKVHSKLCLITQKKGDSYAYITQIGTGNYNEKTSRLYTDLSLITANQAIGADAAKVFLALQQGETVDEVSELLVAPKCLQNKVLEMMEEQIANKKAGKEAYIGVKINSLTDKVLIDKMIEASQTGVKIDLIVRGICCLKPQIPGVTENIRVISVVGRYLEHSRIYRLGVGDEEKMYIASADFMTRNTVRRVEVAAPVYDPAIRERIRYIFDTIMKDDEKGKEQNAEGIYEDRHINEEPVNSQEIFFQDAYEACQKEDRK</sequence>
<dbReference type="GO" id="GO:0005524">
    <property type="term" value="F:ATP binding"/>
    <property type="evidence" value="ECO:0007669"/>
    <property type="project" value="UniProtKB-KW"/>
</dbReference>
<comment type="function">
    <text evidence="6 7">Catalyzes the reversible transfer of the terminal phosphate of ATP to form a long-chain polyphosphate (polyP).</text>
</comment>
<evidence type="ECO:0000259" key="10">
    <source>
        <dbReference type="Pfam" id="PF13090"/>
    </source>
</evidence>
<evidence type="ECO:0000256" key="4">
    <source>
        <dbReference type="ARBA" id="ARBA00022777"/>
    </source>
</evidence>
<dbReference type="GO" id="GO:0009358">
    <property type="term" value="C:polyphosphate kinase complex"/>
    <property type="evidence" value="ECO:0007669"/>
    <property type="project" value="InterPro"/>
</dbReference>
<dbReference type="PIRSF" id="PIRSF015589">
    <property type="entry name" value="PP_kinase"/>
    <property type="match status" value="1"/>
</dbReference>
<evidence type="ECO:0000256" key="6">
    <source>
        <dbReference type="HAMAP-Rule" id="MF_00347"/>
    </source>
</evidence>
<keyword evidence="5 6" id="KW-0067">ATP-binding</keyword>
<evidence type="ECO:0000256" key="7">
    <source>
        <dbReference type="RuleBase" id="RU003800"/>
    </source>
</evidence>
<dbReference type="InterPro" id="IPR036830">
    <property type="entry name" value="PP_kinase_middle_dom_sf"/>
</dbReference>
<evidence type="ECO:0000259" key="11">
    <source>
        <dbReference type="Pfam" id="PF17941"/>
    </source>
</evidence>
<dbReference type="PANTHER" id="PTHR30218">
    <property type="entry name" value="POLYPHOSPHATE KINASE"/>
    <property type="match status" value="1"/>
</dbReference>
<evidence type="ECO:0000259" key="9">
    <source>
        <dbReference type="Pfam" id="PF13089"/>
    </source>
</evidence>
<dbReference type="InterPro" id="IPR041108">
    <property type="entry name" value="PP_kinase_C_1"/>
</dbReference>
<comment type="cofactor">
    <cofactor evidence="6">
        <name>Mg(2+)</name>
        <dbReference type="ChEBI" id="CHEBI:18420"/>
    </cofactor>
</comment>
<dbReference type="Pfam" id="PF13090">
    <property type="entry name" value="PP_kinase_C"/>
    <property type="match status" value="1"/>
</dbReference>
<dbReference type="Pfam" id="PF13089">
    <property type="entry name" value="PP_kinase_N"/>
    <property type="match status" value="1"/>
</dbReference>
<dbReference type="InterPro" id="IPR024953">
    <property type="entry name" value="PP_kinase_middle"/>
</dbReference>
<dbReference type="NCBIfam" id="TIGR03705">
    <property type="entry name" value="poly_P_kin"/>
    <property type="match status" value="1"/>
</dbReference>
<dbReference type="NCBIfam" id="NF003921">
    <property type="entry name" value="PRK05443.2-2"/>
    <property type="match status" value="1"/>
</dbReference>
<keyword evidence="2 6" id="KW-0808">Transferase</keyword>
<keyword evidence="3 6" id="KW-0547">Nucleotide-binding</keyword>
<dbReference type="Gene3D" id="1.20.58.310">
    <property type="entry name" value="Polyphosphate kinase N-terminal domain"/>
    <property type="match status" value="1"/>
</dbReference>
<protein>
    <recommendedName>
        <fullName evidence="6 7">Polyphosphate kinase</fullName>
        <ecNumber evidence="6 7">2.7.4.1</ecNumber>
    </recommendedName>
    <alternativeName>
        <fullName evidence="6">ATP-polyphosphate phosphotransferase</fullName>
    </alternativeName>
    <alternativeName>
        <fullName evidence="6">Polyphosphoric acid kinase</fullName>
    </alternativeName>
</protein>
<dbReference type="GO" id="GO:0008976">
    <property type="term" value="F:polyphosphate kinase activity"/>
    <property type="evidence" value="ECO:0007669"/>
    <property type="project" value="UniProtKB-UniRule"/>
</dbReference>
<feature type="binding site" evidence="6">
    <location>
        <position position="590"/>
    </location>
    <ligand>
        <name>ATP</name>
        <dbReference type="ChEBI" id="CHEBI:30616"/>
    </ligand>
</feature>
<dbReference type="RefSeq" id="WP_022046407.1">
    <property type="nucleotide sequence ID" value="NZ_CP173697.1"/>
</dbReference>
<evidence type="ECO:0000256" key="5">
    <source>
        <dbReference type="ARBA" id="ARBA00022840"/>
    </source>
</evidence>
<dbReference type="EC" id="2.7.4.1" evidence="6 7"/>
<reference evidence="13" key="1">
    <citation type="submission" date="2015-05" db="EMBL/GenBank/DDBJ databases">
        <authorList>
            <consortium name="Pathogen Informatics"/>
        </authorList>
    </citation>
    <scope>NUCLEOTIDE SEQUENCE [LARGE SCALE GENOMIC DNA]</scope>
    <source>
        <strain evidence="13">M72</strain>
    </source>
</reference>
<keyword evidence="1 6" id="KW-0597">Phosphoprotein</keyword>
<feature type="domain" description="Polyphosphate kinase C-terminal" evidence="10">
    <location>
        <begin position="501"/>
        <end position="671"/>
    </location>
</feature>
<organism evidence="12 13">
    <name type="scientific">Roseburia faecis</name>
    <dbReference type="NCBI Taxonomy" id="301302"/>
    <lineage>
        <taxon>Bacteria</taxon>
        <taxon>Bacillati</taxon>
        <taxon>Bacillota</taxon>
        <taxon>Clostridia</taxon>
        <taxon>Lachnospirales</taxon>
        <taxon>Lachnospiraceae</taxon>
        <taxon>Roseburia</taxon>
    </lineage>
</organism>
<dbReference type="SUPFAM" id="SSF140356">
    <property type="entry name" value="PPK N-terminal domain-like"/>
    <property type="match status" value="1"/>
</dbReference>
<feature type="binding site" evidence="6">
    <location>
        <position position="403"/>
    </location>
    <ligand>
        <name>Mg(2+)</name>
        <dbReference type="ChEBI" id="CHEBI:18420"/>
    </ligand>
</feature>
<dbReference type="SUPFAM" id="SSF56024">
    <property type="entry name" value="Phospholipase D/nuclease"/>
    <property type="match status" value="2"/>
</dbReference>
<dbReference type="InterPro" id="IPR025198">
    <property type="entry name" value="PPK_N_dom"/>
</dbReference>
<dbReference type="SUPFAM" id="SSF143724">
    <property type="entry name" value="PHP14-like"/>
    <property type="match status" value="1"/>
</dbReference>
<feature type="binding site" evidence="6">
    <location>
        <position position="46"/>
    </location>
    <ligand>
        <name>ATP</name>
        <dbReference type="ChEBI" id="CHEBI:30616"/>
    </ligand>
</feature>
<dbReference type="STRING" id="301302.ERS852420_02399"/>
<evidence type="ECO:0000256" key="2">
    <source>
        <dbReference type="ARBA" id="ARBA00022679"/>
    </source>
</evidence>
<dbReference type="Gene3D" id="3.30.870.10">
    <property type="entry name" value="Endonuclease Chain A"/>
    <property type="match status" value="2"/>
</dbReference>
<evidence type="ECO:0000256" key="3">
    <source>
        <dbReference type="ARBA" id="ARBA00022741"/>
    </source>
</evidence>
<dbReference type="Pfam" id="PF17941">
    <property type="entry name" value="PP_kinase_C_1"/>
    <property type="match status" value="1"/>
</dbReference>
<feature type="binding site" evidence="6">
    <location>
        <position position="466"/>
    </location>
    <ligand>
        <name>ATP</name>
        <dbReference type="ChEBI" id="CHEBI:30616"/>
    </ligand>
</feature>
<keyword evidence="6" id="KW-0479">Metal-binding</keyword>
<dbReference type="Gene3D" id="3.30.1840.10">
    <property type="entry name" value="Polyphosphate kinase middle domain"/>
    <property type="match status" value="1"/>
</dbReference>
<dbReference type="InterPro" id="IPR003414">
    <property type="entry name" value="PP_kinase"/>
</dbReference>
<feature type="active site" description="Phosphohistidine intermediate" evidence="6">
    <location>
        <position position="433"/>
    </location>
</feature>
<comment type="PTM">
    <text evidence="6 7">An intermediate of this reaction is the autophosphorylated ppk in which a phosphate is covalently linked to a histidine residue through a N-P bond.</text>
</comment>
<evidence type="ECO:0000313" key="12">
    <source>
        <dbReference type="EMBL" id="CRL39179.1"/>
    </source>
</evidence>
<dbReference type="EMBL" id="CVRR01000021">
    <property type="protein sequence ID" value="CRL39179.1"/>
    <property type="molecule type" value="Genomic_DNA"/>
</dbReference>
<dbReference type="InterPro" id="IPR025200">
    <property type="entry name" value="PPK_C_dom2"/>
</dbReference>
<evidence type="ECO:0000259" key="8">
    <source>
        <dbReference type="Pfam" id="PF02503"/>
    </source>
</evidence>
<dbReference type="PANTHER" id="PTHR30218:SF0">
    <property type="entry name" value="POLYPHOSPHATE KINASE"/>
    <property type="match status" value="1"/>
</dbReference>
<feature type="domain" description="Polyphosphate kinase middle" evidence="8">
    <location>
        <begin position="125"/>
        <end position="300"/>
    </location>
</feature>
<dbReference type="GO" id="GO:0046872">
    <property type="term" value="F:metal ion binding"/>
    <property type="evidence" value="ECO:0007669"/>
    <property type="project" value="UniProtKB-KW"/>
</dbReference>
<dbReference type="Proteomes" id="UP000049979">
    <property type="component" value="Unassembled WGS sequence"/>
</dbReference>
<proteinExistence type="inferred from homology"/>
<feature type="domain" description="Polyphosphate kinase N-terminal" evidence="9">
    <location>
        <begin position="8"/>
        <end position="113"/>
    </location>
</feature>
<keyword evidence="6" id="KW-0460">Magnesium</keyword>
<keyword evidence="4 6" id="KW-0418">Kinase</keyword>
<feature type="binding site" evidence="6">
    <location>
        <position position="562"/>
    </location>
    <ligand>
        <name>ATP</name>
        <dbReference type="ChEBI" id="CHEBI:30616"/>
    </ligand>
</feature>
<comment type="similarity">
    <text evidence="6 7">Belongs to the polyphosphate kinase 1 (PPK1) family.</text>
</comment>
<evidence type="ECO:0000313" key="13">
    <source>
        <dbReference type="Proteomes" id="UP000049979"/>
    </source>
</evidence>
<dbReference type="NCBIfam" id="NF003917">
    <property type="entry name" value="PRK05443.1-1"/>
    <property type="match status" value="1"/>
</dbReference>
<keyword evidence="13" id="KW-1185">Reference proteome</keyword>
<accession>A0A0M6WP15</accession>
<dbReference type="HAMAP" id="MF_00347">
    <property type="entry name" value="Polyphosphate_kinase"/>
    <property type="match status" value="1"/>
</dbReference>
<dbReference type="InterPro" id="IPR036832">
    <property type="entry name" value="PPK_N_dom_sf"/>
</dbReference>
<gene>
    <name evidence="6" type="primary">ppk</name>
    <name evidence="12" type="ORF">M72_29131</name>
</gene>
<feature type="domain" description="Polyphosphate kinase C-terminal" evidence="11">
    <location>
        <begin position="330"/>
        <end position="491"/>
    </location>
</feature>
<evidence type="ECO:0000256" key="1">
    <source>
        <dbReference type="ARBA" id="ARBA00022553"/>
    </source>
</evidence>
<dbReference type="GO" id="GO:0006799">
    <property type="term" value="P:polyphosphate biosynthetic process"/>
    <property type="evidence" value="ECO:0007669"/>
    <property type="project" value="UniProtKB-UniRule"/>
</dbReference>